<dbReference type="EMBL" id="JARBDR010000284">
    <property type="protein sequence ID" value="KAJ8316668.1"/>
    <property type="molecule type" value="Genomic_DNA"/>
</dbReference>
<comment type="caution">
    <text evidence="1">The sequence shown here is derived from an EMBL/GenBank/DDBJ whole genome shotgun (WGS) entry which is preliminary data.</text>
</comment>
<keyword evidence="2" id="KW-1185">Reference proteome</keyword>
<name>A0ABQ9FH71_TEGGR</name>
<gene>
    <name evidence="1" type="ORF">KUTeg_005780</name>
</gene>
<evidence type="ECO:0000313" key="2">
    <source>
        <dbReference type="Proteomes" id="UP001217089"/>
    </source>
</evidence>
<organism evidence="1 2">
    <name type="scientific">Tegillarca granosa</name>
    <name type="common">Malaysian cockle</name>
    <name type="synonym">Anadara granosa</name>
    <dbReference type="NCBI Taxonomy" id="220873"/>
    <lineage>
        <taxon>Eukaryota</taxon>
        <taxon>Metazoa</taxon>
        <taxon>Spiralia</taxon>
        <taxon>Lophotrochozoa</taxon>
        <taxon>Mollusca</taxon>
        <taxon>Bivalvia</taxon>
        <taxon>Autobranchia</taxon>
        <taxon>Pteriomorphia</taxon>
        <taxon>Arcoida</taxon>
        <taxon>Arcoidea</taxon>
        <taxon>Arcidae</taxon>
        <taxon>Tegillarca</taxon>
    </lineage>
</organism>
<sequence length="204" mass="22933">MFCYAEDKTKRLLLTDPVLMQNEISYAGGSGYGDTGGSSEFLCLTPNPKFTSKTLPNQYAGHLYGTEYESLNFFAHNAQDEDVPCSVCRSRYRRSQLMIPGTYVCPNRWKKEYSGNLAGNNHNNAGPENWVCLDDQPEFLQGGSRNDNGRVLHPIITTCGSLQCPPYENNKIVTCTFPNHNQIDCIPKRVYPEMLEKIDTAKDS</sequence>
<dbReference type="Proteomes" id="UP001217089">
    <property type="component" value="Unassembled WGS sequence"/>
</dbReference>
<protein>
    <submittedName>
        <fullName evidence="1">Uncharacterized protein</fullName>
    </submittedName>
</protein>
<dbReference type="InterPro" id="IPR051077">
    <property type="entry name" value="Ca-dependent_lectin"/>
</dbReference>
<dbReference type="PANTHER" id="PTHR24024:SF18">
    <property type="entry name" value="SHORT-CHAIN COLLAGEN C4-LIKE"/>
    <property type="match status" value="1"/>
</dbReference>
<accession>A0ABQ9FH71</accession>
<proteinExistence type="predicted"/>
<evidence type="ECO:0000313" key="1">
    <source>
        <dbReference type="EMBL" id="KAJ8316668.1"/>
    </source>
</evidence>
<dbReference type="PANTHER" id="PTHR24024">
    <property type="entry name" value="PULMONARY SURFACTANT-ASSOCIATED PROTEIN A"/>
    <property type="match status" value="1"/>
</dbReference>
<reference evidence="1 2" key="1">
    <citation type="submission" date="2022-12" db="EMBL/GenBank/DDBJ databases">
        <title>Chromosome-level genome of Tegillarca granosa.</title>
        <authorList>
            <person name="Kim J."/>
        </authorList>
    </citation>
    <scope>NUCLEOTIDE SEQUENCE [LARGE SCALE GENOMIC DNA]</scope>
    <source>
        <strain evidence="1">Teg-2019</strain>
        <tissue evidence="1">Adductor muscle</tissue>
    </source>
</reference>